<reference evidence="1 2" key="1">
    <citation type="submission" date="2019-12" db="EMBL/GenBank/DDBJ databases">
        <title>Isolation and characterization of three novel carbon monoxide-oxidizing members of Halobacteria from salione crusts and soils.</title>
        <authorList>
            <person name="Myers M.R."/>
            <person name="King G.M."/>
        </authorList>
    </citation>
    <scope>NUCLEOTIDE SEQUENCE [LARGE SCALE GENOMIC DNA]</scope>
    <source>
        <strain evidence="1 2">PCN9</strain>
    </source>
</reference>
<evidence type="ECO:0000313" key="2">
    <source>
        <dbReference type="Proteomes" id="UP000471521"/>
    </source>
</evidence>
<protein>
    <submittedName>
        <fullName evidence="1">NADH dehydrogenase FAD-containing subunit</fullName>
    </submittedName>
</protein>
<dbReference type="AlphaFoldDB" id="A0A6B0SNR1"/>
<organism evidence="1 2">
    <name type="scientific">Halobacterium bonnevillei</name>
    <dbReference type="NCBI Taxonomy" id="2692200"/>
    <lineage>
        <taxon>Archaea</taxon>
        <taxon>Methanobacteriati</taxon>
        <taxon>Methanobacteriota</taxon>
        <taxon>Stenosarchaea group</taxon>
        <taxon>Halobacteria</taxon>
        <taxon>Halobacteriales</taxon>
        <taxon>Halobacteriaceae</taxon>
        <taxon>Halobacterium</taxon>
    </lineage>
</organism>
<dbReference type="Proteomes" id="UP000471521">
    <property type="component" value="Unassembled WGS sequence"/>
</dbReference>
<evidence type="ECO:0000313" key="1">
    <source>
        <dbReference type="EMBL" id="MXR20622.1"/>
    </source>
</evidence>
<feature type="non-terminal residue" evidence="1">
    <location>
        <position position="1"/>
    </location>
</feature>
<keyword evidence="2" id="KW-1185">Reference proteome</keyword>
<accession>A0A6B0SNR1</accession>
<comment type="caution">
    <text evidence="1">The sequence shown here is derived from an EMBL/GenBank/DDBJ whole genome shotgun (WGS) entry which is preliminary data.</text>
</comment>
<proteinExistence type="predicted"/>
<sequence length="101" mass="10775">AVREAAVAARNVEKLVASVRDRDDGFRPRLDRYTFDSPGWLVSVGDGALAKVGPTVFRGPAANAVKSGVGAAYLASAGDIRDAVGLLREEFELESTVDERR</sequence>
<name>A0A6B0SNR1_9EURY</name>
<gene>
    <name evidence="1" type="ORF">GRX66_08370</name>
</gene>
<dbReference type="EMBL" id="WUUU01000052">
    <property type="protein sequence ID" value="MXR20622.1"/>
    <property type="molecule type" value="Genomic_DNA"/>
</dbReference>